<dbReference type="AlphaFoldDB" id="A0A6P8E2P4"/>
<dbReference type="GeneID" id="116211511"/>
<proteinExistence type="predicted"/>
<keyword evidence="1" id="KW-1185">Reference proteome</keyword>
<protein>
    <submittedName>
        <fullName evidence="2">Uncharacterized protein LOC116211511 isoform X2</fullName>
    </submittedName>
</protein>
<accession>A0A6P8E2P4</accession>
<reference evidence="2" key="2">
    <citation type="submission" date="2025-08" db="UniProtKB">
        <authorList>
            <consortium name="RefSeq"/>
        </authorList>
    </citation>
    <scope>IDENTIFICATION</scope>
    <source>
        <tissue evidence="2">Leaf</tissue>
    </source>
</reference>
<dbReference type="Pfam" id="PF11805">
    <property type="entry name" value="DUF3326"/>
    <property type="match status" value="1"/>
</dbReference>
<organism evidence="1 2">
    <name type="scientific">Punica granatum</name>
    <name type="common">Pomegranate</name>
    <dbReference type="NCBI Taxonomy" id="22663"/>
    <lineage>
        <taxon>Eukaryota</taxon>
        <taxon>Viridiplantae</taxon>
        <taxon>Streptophyta</taxon>
        <taxon>Embryophyta</taxon>
        <taxon>Tracheophyta</taxon>
        <taxon>Spermatophyta</taxon>
        <taxon>Magnoliopsida</taxon>
        <taxon>eudicotyledons</taxon>
        <taxon>Gunneridae</taxon>
        <taxon>Pentapetalae</taxon>
        <taxon>rosids</taxon>
        <taxon>malvids</taxon>
        <taxon>Myrtales</taxon>
        <taxon>Lythraceae</taxon>
        <taxon>Punica</taxon>
    </lineage>
</organism>
<evidence type="ECO:0000313" key="2">
    <source>
        <dbReference type="RefSeq" id="XP_031401800.1"/>
    </source>
</evidence>
<sequence>MVPMATAAHLSRPVSCGFITAKSRQLIPKHSVSCSASYQPSGKWKRDYTSVMIVPTGVGASIGGYAGDALPVARALSSVVDCLISHPNVLNAAMLYWPMPNALYVEGYALDRFAEGLWALQPVHQNKVGLVLDAGIEEELRIRHLQVADAARASLGLPVSEYIVTDTPLEGIDDIAGVEAIISHLVVKEFQIPCAHAPALSPLPLSTSLCPKSAAEEIGFTFLPCVLAGLSNAPQYLVNKAAVPVNGCIWADDVDSIILPRDACGGDGALAFARRRKRPLIIVVEENETVLNDTPDKLRIKAVTVSNYWEAIGVIAAHKAGVNPNALRRNRVKNIKRTMVLPANGHTVSGVA</sequence>
<dbReference type="PANTHER" id="PTHR36891">
    <property type="entry name" value="OS01G0127400 PROTEIN"/>
    <property type="match status" value="1"/>
</dbReference>
<dbReference type="Proteomes" id="UP000515151">
    <property type="component" value="Chromosome 6"/>
</dbReference>
<gene>
    <name evidence="2" type="primary">LOC116211511</name>
</gene>
<evidence type="ECO:0000313" key="1">
    <source>
        <dbReference type="Proteomes" id="UP000515151"/>
    </source>
</evidence>
<dbReference type="RefSeq" id="XP_031401800.1">
    <property type="nucleotide sequence ID" value="XM_031545940.1"/>
</dbReference>
<reference evidence="1" key="1">
    <citation type="journal article" date="2020" name="Plant Biotechnol. J.">
        <title>The pomegranate (Punica granatum L.) draft genome dissects genetic divergence between soft- and hard-seeded cultivars.</title>
        <authorList>
            <person name="Luo X."/>
            <person name="Li H."/>
            <person name="Wu Z."/>
            <person name="Yao W."/>
            <person name="Zhao P."/>
            <person name="Cao D."/>
            <person name="Yu H."/>
            <person name="Li K."/>
            <person name="Poudel K."/>
            <person name="Zhao D."/>
            <person name="Zhang F."/>
            <person name="Xia X."/>
            <person name="Chen L."/>
            <person name="Wang Q."/>
            <person name="Jing D."/>
            <person name="Cao S."/>
        </authorList>
    </citation>
    <scope>NUCLEOTIDE SEQUENCE [LARGE SCALE GENOMIC DNA]</scope>
    <source>
        <strain evidence="1">cv. Tunisia</strain>
    </source>
</reference>
<dbReference type="PANTHER" id="PTHR36891:SF1">
    <property type="entry name" value="OS01G0127400 PROTEIN"/>
    <property type="match status" value="1"/>
</dbReference>
<dbReference type="InterPro" id="IPR021763">
    <property type="entry name" value="DUF3326"/>
</dbReference>
<name>A0A6P8E2P4_PUNGR</name>